<sequence>MHTWLNTQLIMVATDHQHRIHRQTWHNCRNLTDADLAVLLPIFTRLVGDAMAHVELHMTTEYAN</sequence>
<evidence type="ECO:0000313" key="2">
    <source>
        <dbReference type="Proteomes" id="UP000051020"/>
    </source>
</evidence>
<comment type="caution">
    <text evidence="1">The sequence shown here is derived from an EMBL/GenBank/DDBJ whole genome shotgun (WGS) entry which is preliminary data.</text>
</comment>
<accession>A0A837R8I4</accession>
<name>A0A837R8I4_LACPE</name>
<dbReference type="RefSeq" id="WP_050340370.1">
    <property type="nucleotide sequence ID" value="NZ_AZCU01000021.1"/>
</dbReference>
<dbReference type="Proteomes" id="UP000051020">
    <property type="component" value="Unassembled WGS sequence"/>
</dbReference>
<evidence type="ECO:0000313" key="1">
    <source>
        <dbReference type="EMBL" id="KRK22736.1"/>
    </source>
</evidence>
<reference evidence="1 2" key="1">
    <citation type="journal article" date="2015" name="Genome Announc.">
        <title>Expanding the biotechnology potential of lactobacilli through comparative genomics of 213 strains and associated genera.</title>
        <authorList>
            <person name="Sun Z."/>
            <person name="Harris H.M."/>
            <person name="McCann A."/>
            <person name="Guo C."/>
            <person name="Argimon S."/>
            <person name="Zhang W."/>
            <person name="Yang X."/>
            <person name="Jeffery I.B."/>
            <person name="Cooney J.C."/>
            <person name="Kagawa T.F."/>
            <person name="Liu W."/>
            <person name="Song Y."/>
            <person name="Salvetti E."/>
            <person name="Wrobel A."/>
            <person name="Rasinkangas P."/>
            <person name="Parkhill J."/>
            <person name="Rea M.C."/>
            <person name="O'Sullivan O."/>
            <person name="Ritari J."/>
            <person name="Douillard F.P."/>
            <person name="Paul Ross R."/>
            <person name="Yang R."/>
            <person name="Briner A.E."/>
            <person name="Felis G.E."/>
            <person name="de Vos W.M."/>
            <person name="Barrangou R."/>
            <person name="Klaenhammer T.R."/>
            <person name="Caufield P.W."/>
            <person name="Cui Y."/>
            <person name="Zhang H."/>
            <person name="O'Toole P.W."/>
        </authorList>
    </citation>
    <scope>NUCLEOTIDE SEQUENCE [LARGE SCALE GENOMIC DNA]</scope>
    <source>
        <strain evidence="1 2">DSM 20314</strain>
    </source>
</reference>
<dbReference type="EMBL" id="AZCU01000021">
    <property type="protein sequence ID" value="KRK22736.1"/>
    <property type="molecule type" value="Genomic_DNA"/>
</dbReference>
<dbReference type="GeneID" id="49393496"/>
<organism evidence="1 2">
    <name type="scientific">Lactiplantibacillus pentosus DSM 20314</name>
    <dbReference type="NCBI Taxonomy" id="1423791"/>
    <lineage>
        <taxon>Bacteria</taxon>
        <taxon>Bacillati</taxon>
        <taxon>Bacillota</taxon>
        <taxon>Bacilli</taxon>
        <taxon>Lactobacillales</taxon>
        <taxon>Lactobacillaceae</taxon>
        <taxon>Lactiplantibacillus</taxon>
    </lineage>
</organism>
<proteinExistence type="predicted"/>
<protein>
    <submittedName>
        <fullName evidence="1">Uncharacterized protein</fullName>
    </submittedName>
</protein>
<gene>
    <name evidence="1" type="ORF">FD24_GL001715</name>
</gene>
<dbReference type="AlphaFoldDB" id="A0A837R8I4"/>